<dbReference type="Proteomes" id="UP001161916">
    <property type="component" value="Unassembled WGS sequence"/>
</dbReference>
<dbReference type="RefSeq" id="WP_281105313.1">
    <property type="nucleotide sequence ID" value="NZ_JAOPMH010000001.1"/>
</dbReference>
<organism evidence="1 2">
    <name type="scientific">Bifidobacterium catenulatum subsp. kashiwanohense</name>
    <dbReference type="NCBI Taxonomy" id="630129"/>
    <lineage>
        <taxon>Bacteria</taxon>
        <taxon>Bacillati</taxon>
        <taxon>Actinomycetota</taxon>
        <taxon>Actinomycetes</taxon>
        <taxon>Bifidobacteriales</taxon>
        <taxon>Bifidobacteriaceae</taxon>
        <taxon>Bifidobacterium</taxon>
    </lineage>
</organism>
<sequence length="86" mass="9808">MSSIGVHPRITKRHPDVTPDDVATAIRGMLRYKQRSSGEWLAVGLDGRGRLVELVYQYDEDDDFFFVFHGMTPLSGKTLRELGLER</sequence>
<evidence type="ECO:0000313" key="2">
    <source>
        <dbReference type="Proteomes" id="UP001161916"/>
    </source>
</evidence>
<dbReference type="AlphaFoldDB" id="A0AA43P4E3"/>
<evidence type="ECO:0000313" key="1">
    <source>
        <dbReference type="EMBL" id="MDH7889120.1"/>
    </source>
</evidence>
<proteinExistence type="predicted"/>
<reference evidence="1" key="2">
    <citation type="journal article" date="2023" name="Gut Microbes">
        <title>Characterization of Bifidobacterium kashiwanohense that utilizes both milk- and plant-derived oligosaccharides.</title>
        <authorList>
            <person name="Orihara K."/>
            <person name="Yahagi K."/>
            <person name="Saito Y."/>
            <person name="Watanabe Y."/>
            <person name="Sasai T."/>
            <person name="Hara T."/>
            <person name="Tsukuda N."/>
            <person name="Oki K."/>
            <person name="Fujimoto J."/>
            <person name="Matsuki T."/>
        </authorList>
    </citation>
    <scope>NUCLEOTIDE SEQUENCE</scope>
    <source>
        <strain evidence="1">YIT 13062</strain>
    </source>
</reference>
<name>A0AA43P4E3_9BIFI</name>
<protein>
    <submittedName>
        <fullName evidence="1">Uncharacterized protein</fullName>
    </submittedName>
</protein>
<dbReference type="EMBL" id="JAOPMH010000001">
    <property type="protein sequence ID" value="MDH7889120.1"/>
    <property type="molecule type" value="Genomic_DNA"/>
</dbReference>
<reference evidence="1" key="1">
    <citation type="submission" date="2022-09" db="EMBL/GenBank/DDBJ databases">
        <authorList>
            <person name="Orihara K."/>
        </authorList>
    </citation>
    <scope>NUCLEOTIDE SEQUENCE</scope>
    <source>
        <strain evidence="1">YIT 13062</strain>
    </source>
</reference>
<gene>
    <name evidence="1" type="ORF">OB951_00590</name>
</gene>
<comment type="caution">
    <text evidence="1">The sequence shown here is derived from an EMBL/GenBank/DDBJ whole genome shotgun (WGS) entry which is preliminary data.</text>
</comment>
<accession>A0AA43P4E3</accession>